<gene>
    <name evidence="5" type="ORF">HHI36_007983</name>
</gene>
<dbReference type="Gene3D" id="2.40.50.40">
    <property type="match status" value="1"/>
</dbReference>
<dbReference type="CDD" id="cd00024">
    <property type="entry name" value="CD_CSD"/>
    <property type="match status" value="1"/>
</dbReference>
<evidence type="ECO:0000256" key="1">
    <source>
        <dbReference type="ARBA" id="ARBA00004123"/>
    </source>
</evidence>
<feature type="compositionally biased region" description="Polar residues" evidence="3">
    <location>
        <begin position="172"/>
        <end position="184"/>
    </location>
</feature>
<organism evidence="5 6">
    <name type="scientific">Cryptolaemus montrouzieri</name>
    <dbReference type="NCBI Taxonomy" id="559131"/>
    <lineage>
        <taxon>Eukaryota</taxon>
        <taxon>Metazoa</taxon>
        <taxon>Ecdysozoa</taxon>
        <taxon>Arthropoda</taxon>
        <taxon>Hexapoda</taxon>
        <taxon>Insecta</taxon>
        <taxon>Pterygota</taxon>
        <taxon>Neoptera</taxon>
        <taxon>Endopterygota</taxon>
        <taxon>Coleoptera</taxon>
        <taxon>Polyphaga</taxon>
        <taxon>Cucujiformia</taxon>
        <taxon>Coccinelloidea</taxon>
        <taxon>Coccinellidae</taxon>
        <taxon>Scymninae</taxon>
        <taxon>Scymnini</taxon>
        <taxon>Cryptolaemus</taxon>
    </lineage>
</organism>
<dbReference type="InterPro" id="IPR023780">
    <property type="entry name" value="Chromo_domain"/>
</dbReference>
<dbReference type="InterPro" id="IPR016197">
    <property type="entry name" value="Chromo-like_dom_sf"/>
</dbReference>
<feature type="compositionally biased region" description="Acidic residues" evidence="3">
    <location>
        <begin position="563"/>
        <end position="573"/>
    </location>
</feature>
<reference evidence="5 6" key="1">
    <citation type="journal article" date="2021" name="BMC Biol.">
        <title>Horizontally acquired antibacterial genes associated with adaptive radiation of ladybird beetles.</title>
        <authorList>
            <person name="Li H.S."/>
            <person name="Tang X.F."/>
            <person name="Huang Y.H."/>
            <person name="Xu Z.Y."/>
            <person name="Chen M.L."/>
            <person name="Du X.Y."/>
            <person name="Qiu B.Y."/>
            <person name="Chen P.T."/>
            <person name="Zhang W."/>
            <person name="Slipinski A."/>
            <person name="Escalona H.E."/>
            <person name="Waterhouse R.M."/>
            <person name="Zwick A."/>
            <person name="Pang H."/>
        </authorList>
    </citation>
    <scope>NUCLEOTIDE SEQUENCE [LARGE SCALE GENOMIC DNA]</scope>
    <source>
        <strain evidence="5">SYSU2018</strain>
    </source>
</reference>
<dbReference type="Proteomes" id="UP001516400">
    <property type="component" value="Unassembled WGS sequence"/>
</dbReference>
<feature type="compositionally biased region" description="Low complexity" evidence="3">
    <location>
        <begin position="527"/>
        <end position="537"/>
    </location>
</feature>
<name>A0ABD2MRM4_9CUCU</name>
<comment type="subcellular location">
    <subcellularLocation>
        <location evidence="1">Nucleus</location>
    </subcellularLocation>
</comment>
<dbReference type="AlphaFoldDB" id="A0ABD2MRM4"/>
<feature type="compositionally biased region" description="Acidic residues" evidence="3">
    <location>
        <begin position="339"/>
        <end position="350"/>
    </location>
</feature>
<accession>A0ABD2MRM4</accession>
<feature type="compositionally biased region" description="Basic and acidic residues" evidence="3">
    <location>
        <begin position="188"/>
        <end position="197"/>
    </location>
</feature>
<feature type="region of interest" description="Disordered" evidence="3">
    <location>
        <begin position="258"/>
        <end position="363"/>
    </location>
</feature>
<evidence type="ECO:0000313" key="6">
    <source>
        <dbReference type="Proteomes" id="UP001516400"/>
    </source>
</evidence>
<sequence length="1023" mass="114172">MSNLCMKMEEGLGDPLSVAKDASLIKESQTEIGKLDILVCGTCHGVFHFVEEFNLHKTNKCNESTVTKLCENDDKAQAWAFCLWKNKQNKSQPPSDKNSTMWSVYQKWCKLSQEVRDSWIAGGQTLLSLNKIRIAKMQEVKFKVKREEEKDPLALTDNDMQGLDQKEEKNNAIKSGSTKSSKTNDSASSKKDPKKDKDELKEYVVESILGKRFNAKKKHWEYKVKWENWDESQCSWEPTEHLTGCKALIQRFEEKLKLEKEKKKSPESSKTKPQAEIKTDDESTDQGSSRRPQRSSKQKALNQVKRWLGEGSDNESSNKRSLEDDDSDQSFEKRLKMEEDSDESYEEEEEEKPKKTPTVKARTITNGLAGKKIPHNVLIPDAQGIVRINQKQLPSLSSGVYIMSKTAGIIKLDSQTSKIAASGGQAVVKVAPRIGQTHIRIVKKDGGTTNRVIQMSPSKMKSSTPSSTPRGAVTHRVTKVVRQVSTPKMVKADSKDDEQKRFSTLKDREEIKDTQSGTYDDESDSGLPELEFPSEIIPPEPEESPGEFTLDPTTGKIAGMEYPDPEPEPEISPEENKENPENTLDNIVKLAAADITEADLKPDLTEPMETDMTQENELGMPEVQQPIVTMGNKKPEIVHREEMIRVRKEPTTVSRVQQKFMITPNVKNSNILERTLQTPRTVVKSPHSYARQVYAAKSPQRILNSAMTPKLTSPMNPLVRTVVRSGYSSKPKQMFPKQRIYMSSPSSKFNESIIKQPYSKSNINKRIGNIGSTTIYKRAPQQRLSSSPKVMGRPNIRKPAPVVRTVLQKSPKPVISMPSLMDDDLPTQAVPETIQMIQKVGGISDNSEASVSTVAGIATTSETDLSSFTLSDGEAPIFITGDDGTVYQVAGQNEQGQTILITQGPDGQQQCLLVTSENAVQEENQQEENTQQVVSAVENEELPVQREEAMEETPIAEETNQDPQEPLSIKTEQDSSDQVVAQVVRAEPPSPGGTHKVVVMLPDGNLMVTQVTPEEYASLELDK</sequence>
<dbReference type="Pfam" id="PF00385">
    <property type="entry name" value="Chromo"/>
    <property type="match status" value="1"/>
</dbReference>
<dbReference type="GO" id="GO:0005634">
    <property type="term" value="C:nucleus"/>
    <property type="evidence" value="ECO:0007669"/>
    <property type="project" value="UniProtKB-SubCell"/>
</dbReference>
<dbReference type="EMBL" id="JABFTP020000021">
    <property type="protein sequence ID" value="KAL3268894.1"/>
    <property type="molecule type" value="Genomic_DNA"/>
</dbReference>
<feature type="compositionally biased region" description="Basic and acidic residues" evidence="3">
    <location>
        <begin position="490"/>
        <end position="513"/>
    </location>
</feature>
<dbReference type="SUPFAM" id="SSF54160">
    <property type="entry name" value="Chromo domain-like"/>
    <property type="match status" value="1"/>
</dbReference>
<dbReference type="SMART" id="SM00298">
    <property type="entry name" value="CHROMO"/>
    <property type="match status" value="1"/>
</dbReference>
<keyword evidence="2" id="KW-0539">Nucleus</keyword>
<evidence type="ECO:0000313" key="5">
    <source>
        <dbReference type="EMBL" id="KAL3268894.1"/>
    </source>
</evidence>
<keyword evidence="6" id="KW-1185">Reference proteome</keyword>
<evidence type="ECO:0000256" key="3">
    <source>
        <dbReference type="SAM" id="MobiDB-lite"/>
    </source>
</evidence>
<proteinExistence type="predicted"/>
<comment type="caution">
    <text evidence="5">The sequence shown here is derived from an EMBL/GenBank/DDBJ whole genome shotgun (WGS) entry which is preliminary data.</text>
</comment>
<dbReference type="PROSITE" id="PS00598">
    <property type="entry name" value="CHROMO_1"/>
    <property type="match status" value="1"/>
</dbReference>
<evidence type="ECO:0000256" key="2">
    <source>
        <dbReference type="ARBA" id="ARBA00023242"/>
    </source>
</evidence>
<dbReference type="PROSITE" id="PS50013">
    <property type="entry name" value="CHROMO_2"/>
    <property type="match status" value="1"/>
</dbReference>
<feature type="domain" description="Chromo" evidence="4">
    <location>
        <begin position="203"/>
        <end position="264"/>
    </location>
</feature>
<dbReference type="InterPro" id="IPR023779">
    <property type="entry name" value="Chromodomain_CS"/>
</dbReference>
<dbReference type="InterPro" id="IPR000953">
    <property type="entry name" value="Chromo/chromo_shadow_dom"/>
</dbReference>
<feature type="region of interest" description="Disordered" evidence="3">
    <location>
        <begin position="153"/>
        <end position="197"/>
    </location>
</feature>
<protein>
    <recommendedName>
        <fullName evidence="4">Chromo domain-containing protein</fullName>
    </recommendedName>
</protein>
<evidence type="ECO:0000259" key="4">
    <source>
        <dbReference type="PROSITE" id="PS50013"/>
    </source>
</evidence>
<dbReference type="GO" id="GO:0005694">
    <property type="term" value="C:chromosome"/>
    <property type="evidence" value="ECO:0007669"/>
    <property type="project" value="UniProtKB-ARBA"/>
</dbReference>
<feature type="compositionally biased region" description="Basic and acidic residues" evidence="3">
    <location>
        <begin position="258"/>
        <end position="281"/>
    </location>
</feature>
<feature type="region of interest" description="Disordered" evidence="3">
    <location>
        <begin position="485"/>
        <end position="580"/>
    </location>
</feature>
<feature type="region of interest" description="Disordered" evidence="3">
    <location>
        <begin position="946"/>
        <end position="976"/>
    </location>
</feature>